<keyword evidence="10" id="KW-1185">Reference proteome</keyword>
<dbReference type="PANTHER" id="PTHR33406:SF11">
    <property type="entry name" value="MEMBRANE PROTEIN SCO6666-RELATED"/>
    <property type="match status" value="1"/>
</dbReference>
<evidence type="ECO:0000256" key="3">
    <source>
        <dbReference type="ARBA" id="ARBA00022475"/>
    </source>
</evidence>
<evidence type="ECO:0000256" key="5">
    <source>
        <dbReference type="ARBA" id="ARBA00022989"/>
    </source>
</evidence>
<feature type="transmembrane region" description="Helical" evidence="7">
    <location>
        <begin position="283"/>
        <end position="304"/>
    </location>
</feature>
<accession>A0A8J3NQ54</accession>
<dbReference type="RefSeq" id="WP_191838214.1">
    <property type="nucleotide sequence ID" value="NZ_BAAALB010000003.1"/>
</dbReference>
<dbReference type="GO" id="GO:0005886">
    <property type="term" value="C:plasma membrane"/>
    <property type="evidence" value="ECO:0007669"/>
    <property type="project" value="UniProtKB-SubCell"/>
</dbReference>
<evidence type="ECO:0000256" key="7">
    <source>
        <dbReference type="SAM" id="Phobius"/>
    </source>
</evidence>
<dbReference type="Pfam" id="PF03176">
    <property type="entry name" value="MMPL"/>
    <property type="match status" value="2"/>
</dbReference>
<feature type="transmembrane region" description="Helical" evidence="7">
    <location>
        <begin position="310"/>
        <end position="338"/>
    </location>
</feature>
<feature type="transmembrane region" description="Helical" evidence="7">
    <location>
        <begin position="524"/>
        <end position="542"/>
    </location>
</feature>
<feature type="transmembrane region" description="Helical" evidence="7">
    <location>
        <begin position="640"/>
        <end position="660"/>
    </location>
</feature>
<reference evidence="9 10" key="1">
    <citation type="submission" date="2021-01" db="EMBL/GenBank/DDBJ databases">
        <title>Whole genome shotgun sequence of Catellatospora chokoriensis NBRC 107358.</title>
        <authorList>
            <person name="Komaki H."/>
            <person name="Tamura T."/>
        </authorList>
    </citation>
    <scope>NUCLEOTIDE SEQUENCE [LARGE SCALE GENOMIC DNA]</scope>
    <source>
        <strain evidence="9 10">NBRC 107358</strain>
    </source>
</reference>
<keyword evidence="3" id="KW-1003">Cell membrane</keyword>
<keyword evidence="5 7" id="KW-1133">Transmembrane helix</keyword>
<evidence type="ECO:0000313" key="10">
    <source>
        <dbReference type="Proteomes" id="UP000619293"/>
    </source>
</evidence>
<feature type="transmembrane region" description="Helical" evidence="7">
    <location>
        <begin position="240"/>
        <end position="262"/>
    </location>
</feature>
<feature type="domain" description="SSD" evidence="8">
    <location>
        <begin position="212"/>
        <end position="337"/>
    </location>
</feature>
<dbReference type="Gene3D" id="1.20.1640.10">
    <property type="entry name" value="Multidrug efflux transporter AcrB transmembrane domain"/>
    <property type="match status" value="2"/>
</dbReference>
<comment type="similarity">
    <text evidence="2">Belongs to the resistance-nodulation-cell division (RND) (TC 2.A.6) family. MmpL subfamily.</text>
</comment>
<keyword evidence="4 7" id="KW-0812">Transmembrane</keyword>
<dbReference type="SUPFAM" id="SSF82866">
    <property type="entry name" value="Multidrug efflux transporter AcrB transmembrane domain"/>
    <property type="match status" value="2"/>
</dbReference>
<feature type="transmembrane region" description="Helical" evidence="7">
    <location>
        <begin position="584"/>
        <end position="605"/>
    </location>
</feature>
<organism evidence="9 10">
    <name type="scientific">Catellatospora chokoriensis</name>
    <dbReference type="NCBI Taxonomy" id="310353"/>
    <lineage>
        <taxon>Bacteria</taxon>
        <taxon>Bacillati</taxon>
        <taxon>Actinomycetota</taxon>
        <taxon>Actinomycetes</taxon>
        <taxon>Micromonosporales</taxon>
        <taxon>Micromonosporaceae</taxon>
        <taxon>Catellatospora</taxon>
    </lineage>
</organism>
<dbReference type="InterPro" id="IPR004869">
    <property type="entry name" value="MMPL_dom"/>
</dbReference>
<dbReference type="AlphaFoldDB" id="A0A8J3NQ54"/>
<feature type="transmembrane region" description="Helical" evidence="7">
    <location>
        <begin position="666"/>
        <end position="685"/>
    </location>
</feature>
<evidence type="ECO:0000256" key="6">
    <source>
        <dbReference type="ARBA" id="ARBA00023136"/>
    </source>
</evidence>
<feature type="transmembrane region" description="Helical" evidence="7">
    <location>
        <begin position="376"/>
        <end position="394"/>
    </location>
</feature>
<feature type="transmembrane region" description="Helical" evidence="7">
    <location>
        <begin position="195"/>
        <end position="220"/>
    </location>
</feature>
<evidence type="ECO:0000313" key="9">
    <source>
        <dbReference type="EMBL" id="GIF88872.1"/>
    </source>
</evidence>
<proteinExistence type="inferred from homology"/>
<evidence type="ECO:0000256" key="4">
    <source>
        <dbReference type="ARBA" id="ARBA00022692"/>
    </source>
</evidence>
<keyword evidence="6 7" id="KW-0472">Membrane</keyword>
<name>A0A8J3NQ54_9ACTN</name>
<gene>
    <name evidence="9" type="ORF">Cch02nite_23160</name>
</gene>
<comment type="caution">
    <text evidence="9">The sequence shown here is derived from an EMBL/GenBank/DDBJ whole genome shotgun (WGS) entry which is preliminary data.</text>
</comment>
<protein>
    <submittedName>
        <fullName evidence="9">Putative membrane protein</fullName>
    </submittedName>
</protein>
<dbReference type="InterPro" id="IPR050545">
    <property type="entry name" value="Mycobact_MmpL"/>
</dbReference>
<dbReference type="PROSITE" id="PS50156">
    <property type="entry name" value="SSD"/>
    <property type="match status" value="1"/>
</dbReference>
<dbReference type="EMBL" id="BONG01000011">
    <property type="protein sequence ID" value="GIF88872.1"/>
    <property type="molecule type" value="Genomic_DNA"/>
</dbReference>
<feature type="transmembrane region" description="Helical" evidence="7">
    <location>
        <begin position="554"/>
        <end position="572"/>
    </location>
</feature>
<dbReference type="PANTHER" id="PTHR33406">
    <property type="entry name" value="MEMBRANE PROTEIN MJ1562-RELATED"/>
    <property type="match status" value="1"/>
</dbReference>
<evidence type="ECO:0000259" key="8">
    <source>
        <dbReference type="PROSITE" id="PS50156"/>
    </source>
</evidence>
<dbReference type="InterPro" id="IPR000731">
    <property type="entry name" value="SSD"/>
</dbReference>
<evidence type="ECO:0000256" key="1">
    <source>
        <dbReference type="ARBA" id="ARBA00004651"/>
    </source>
</evidence>
<comment type="subcellular location">
    <subcellularLocation>
        <location evidence="1">Cell membrane</location>
        <topology evidence="1">Multi-pass membrane protein</topology>
    </subcellularLocation>
</comment>
<sequence length="730" mass="75819">MPTSVIGRVGRWCFRHWALVLLAWALAVGAGVVSVGPLFSRLSDNRLPQGVESVVAADVIAEGGDSAGTVVGVVDGIDPADPAIRAALLAASPRLAEIPGVKSVDHPFTSPAAAAQLTSSDGRAVIVSVTLTALDRPGRDRAAIDVGQALHDLRGDLPPGASVEVGGAPVLSVQTRTAVKEDLARAEYVSLPLTLLVLIVIFGGLVAAGLPVLTAVVSVATAMGVMLGFSYFTSVDQDGVTVVSLLGLGLAVDYGLLLVARYREELLDGWPPETAIARAWATAGRATLFSALTVAAALSGLLMFDLPTLTALGVAGVSIAVVAMVASLTFAAALIGLLRRWIRPTARQRRAAADGAASVDSGFFYRLSRLVQRRPVLVALATTAALLAAGAPLIDSAMRLPSLDGVPRSIEAARVADTLTERFDRRPAAAITVVARTQPQALQEWAHRWAGDPNVASIRPVQPLGPAGAPSAASIGFDLHGDPQGPAAQDLVQAMRADRPPGGPSWVTGDAAMLGDLMDILGDGLPWAVGVTLLAMVALLFAMTGSLVVPVKAILANVVSLGATFGVLTAVFGEGFASGLLDTLTVGALNPFVVVLVFAFAFGLSMDYEVFFLARIKEYIDADVDTDTAVRRGLQHTGRVITSAALLMVIVFGCFAAARIGNIEQIGLGLAVAVLIDATVVRCLLVPATMTLLGRWNWWAPRWLSRLHGRVGLREHRLPAPEAGACLPAT</sequence>
<evidence type="ECO:0000256" key="2">
    <source>
        <dbReference type="ARBA" id="ARBA00010157"/>
    </source>
</evidence>
<dbReference type="Proteomes" id="UP000619293">
    <property type="component" value="Unassembled WGS sequence"/>
</dbReference>
<feature type="transmembrane region" description="Helical" evidence="7">
    <location>
        <begin position="17"/>
        <end position="39"/>
    </location>
</feature>